<evidence type="ECO:0000256" key="1">
    <source>
        <dbReference type="ARBA" id="ARBA00023115"/>
    </source>
</evidence>
<evidence type="ECO:0000313" key="2">
    <source>
        <dbReference type="EMBL" id="MFC3075477.1"/>
    </source>
</evidence>
<dbReference type="SUPFAM" id="SSF53335">
    <property type="entry name" value="S-adenosyl-L-methionine-dependent methyltransferases"/>
    <property type="match status" value="1"/>
</dbReference>
<dbReference type="EMBL" id="JBHRSP010000034">
    <property type="protein sequence ID" value="MFC3075477.1"/>
    <property type="molecule type" value="Genomic_DNA"/>
</dbReference>
<dbReference type="PANTHER" id="PTHR43317:SF3">
    <property type="entry name" value="BLR2883 PROTEIN"/>
    <property type="match status" value="1"/>
</dbReference>
<keyword evidence="1" id="KW-0620">Polyamine biosynthesis</keyword>
<reference evidence="3" key="1">
    <citation type="journal article" date="2019" name="Int. J. Syst. Evol. Microbiol.">
        <title>The Global Catalogue of Microorganisms (GCM) 10K type strain sequencing project: providing services to taxonomists for standard genome sequencing and annotation.</title>
        <authorList>
            <consortium name="The Broad Institute Genomics Platform"/>
            <consortium name="The Broad Institute Genome Sequencing Center for Infectious Disease"/>
            <person name="Wu L."/>
            <person name="Ma J."/>
        </authorList>
    </citation>
    <scope>NUCLEOTIDE SEQUENCE [LARGE SCALE GENOMIC DNA]</scope>
    <source>
        <strain evidence="3">KCTC 52677</strain>
    </source>
</reference>
<dbReference type="RefSeq" id="WP_257314662.1">
    <property type="nucleotide sequence ID" value="NZ_JANFDG010000007.1"/>
</dbReference>
<organism evidence="2 3">
    <name type="scientific">Shinella pollutisoli</name>
    <dbReference type="NCBI Taxonomy" id="2250594"/>
    <lineage>
        <taxon>Bacteria</taxon>
        <taxon>Pseudomonadati</taxon>
        <taxon>Pseudomonadota</taxon>
        <taxon>Alphaproteobacteria</taxon>
        <taxon>Hyphomicrobiales</taxon>
        <taxon>Rhizobiaceae</taxon>
        <taxon>Shinella</taxon>
    </lineage>
</organism>
<proteinExistence type="predicted"/>
<protein>
    <recommendedName>
        <fullName evidence="4">Spermine/spermidine synthase</fullName>
    </recommendedName>
</protein>
<sequence>MTLWTELARASNAAGDDIVLRRRDGIYEIRFNGLELMSNLNHRSETILAERSLRLHGRSVRRVLIGGLGMGFTLRTALDWIEREAEVTVCELVPEIADWNLRHIGHLADHPLRDPRVVLHIDDVQHVLRQRGDAYDIILMDTDNGPDVTVRETNDAIYSECGLRSVHRRLAPGGIAAFWSATVSAEFEDRLAALPWRWRRDDVCLVDGRADAFHHIYLAGDRLPLVRPGTLAGTLGAVAGLKERTSDREELRQ</sequence>
<evidence type="ECO:0000313" key="3">
    <source>
        <dbReference type="Proteomes" id="UP001595377"/>
    </source>
</evidence>
<dbReference type="Pfam" id="PF01564">
    <property type="entry name" value="Spermine_synth"/>
    <property type="match status" value="1"/>
</dbReference>
<comment type="caution">
    <text evidence="2">The sequence shown here is derived from an EMBL/GenBank/DDBJ whole genome shotgun (WGS) entry which is preliminary data.</text>
</comment>
<dbReference type="PANTHER" id="PTHR43317">
    <property type="entry name" value="THERMOSPERMINE SYNTHASE ACAULIS5"/>
    <property type="match status" value="1"/>
</dbReference>
<dbReference type="Gene3D" id="3.40.50.150">
    <property type="entry name" value="Vaccinia Virus protein VP39"/>
    <property type="match status" value="1"/>
</dbReference>
<evidence type="ECO:0008006" key="4">
    <source>
        <dbReference type="Google" id="ProtNLM"/>
    </source>
</evidence>
<accession>A0ABV7DKJ9</accession>
<gene>
    <name evidence="2" type="ORF">ACFOHH_20370</name>
</gene>
<dbReference type="InterPro" id="IPR029063">
    <property type="entry name" value="SAM-dependent_MTases_sf"/>
</dbReference>
<dbReference type="Proteomes" id="UP001595377">
    <property type="component" value="Unassembled WGS sequence"/>
</dbReference>
<keyword evidence="3" id="KW-1185">Reference proteome</keyword>
<name>A0ABV7DKJ9_9HYPH</name>